<evidence type="ECO:0000256" key="2">
    <source>
        <dbReference type="ARBA" id="ARBA00024195"/>
    </source>
</evidence>
<dbReference type="InterPro" id="IPR043504">
    <property type="entry name" value="Peptidase_S1_PA_chymotrypsin"/>
</dbReference>
<evidence type="ECO:0000313" key="6">
    <source>
        <dbReference type="RefSeq" id="XP_016940497.4"/>
    </source>
</evidence>
<dbReference type="InterPro" id="IPR051487">
    <property type="entry name" value="Ser/Thr_Proteases_Immune/Dev"/>
</dbReference>
<dbReference type="PANTHER" id="PTHR24256">
    <property type="entry name" value="TRYPTASE-RELATED"/>
    <property type="match status" value="1"/>
</dbReference>
<dbReference type="InterPro" id="IPR001314">
    <property type="entry name" value="Peptidase_S1A"/>
</dbReference>
<comment type="similarity">
    <text evidence="2">Belongs to the peptidase S1 family. CLIP subfamily.</text>
</comment>
<keyword evidence="1" id="KW-1015">Disulfide bond</keyword>
<dbReference type="InterPro" id="IPR009003">
    <property type="entry name" value="Peptidase_S1_PA"/>
</dbReference>
<keyword evidence="5" id="KW-1185">Reference proteome</keyword>
<evidence type="ECO:0000259" key="4">
    <source>
        <dbReference type="PROSITE" id="PS50240"/>
    </source>
</evidence>
<feature type="signal peptide" evidence="3">
    <location>
        <begin position="1"/>
        <end position="23"/>
    </location>
</feature>
<feature type="domain" description="Peptidase S1" evidence="4">
    <location>
        <begin position="43"/>
        <end position="281"/>
    </location>
</feature>
<dbReference type="AlphaFoldDB" id="A0AB39ZPI2"/>
<dbReference type="Pfam" id="PF00089">
    <property type="entry name" value="Trypsin"/>
    <property type="match status" value="1"/>
</dbReference>
<dbReference type="Gene3D" id="2.40.10.10">
    <property type="entry name" value="Trypsin-like serine proteases"/>
    <property type="match status" value="2"/>
</dbReference>
<dbReference type="PRINTS" id="PR00722">
    <property type="entry name" value="CHYMOTRYPSIN"/>
</dbReference>
<dbReference type="SUPFAM" id="SSF50494">
    <property type="entry name" value="Trypsin-like serine proteases"/>
    <property type="match status" value="1"/>
</dbReference>
<accession>A0AB39ZPI2</accession>
<reference evidence="6" key="1">
    <citation type="submission" date="2025-08" db="UniProtKB">
        <authorList>
            <consortium name="RefSeq"/>
        </authorList>
    </citation>
    <scope>IDENTIFICATION</scope>
</reference>
<dbReference type="GO" id="GO:0046872">
    <property type="term" value="F:metal ion binding"/>
    <property type="evidence" value="ECO:0007669"/>
    <property type="project" value="UniProtKB-KW"/>
</dbReference>
<dbReference type="SMART" id="SM00020">
    <property type="entry name" value="Tryp_SPc"/>
    <property type="match status" value="1"/>
</dbReference>
<organism evidence="5 6">
    <name type="scientific">Drosophila suzukii</name>
    <name type="common">Spotted-wing drosophila fruit fly</name>
    <dbReference type="NCBI Taxonomy" id="28584"/>
    <lineage>
        <taxon>Eukaryota</taxon>
        <taxon>Metazoa</taxon>
        <taxon>Ecdysozoa</taxon>
        <taxon>Arthropoda</taxon>
        <taxon>Hexapoda</taxon>
        <taxon>Insecta</taxon>
        <taxon>Pterygota</taxon>
        <taxon>Neoptera</taxon>
        <taxon>Endopterygota</taxon>
        <taxon>Diptera</taxon>
        <taxon>Brachycera</taxon>
        <taxon>Muscomorpha</taxon>
        <taxon>Ephydroidea</taxon>
        <taxon>Drosophilidae</taxon>
        <taxon>Drosophila</taxon>
        <taxon>Sophophora</taxon>
    </lineage>
</organism>
<dbReference type="GO" id="GO:0006508">
    <property type="term" value="P:proteolysis"/>
    <property type="evidence" value="ECO:0007669"/>
    <property type="project" value="UniProtKB-KW"/>
</dbReference>
<protein>
    <submittedName>
        <fullName evidence="6">Chymotrypsin-like protease CTRL-1</fullName>
    </submittedName>
</protein>
<gene>
    <name evidence="6" type="primary">LOC108017853</name>
</gene>
<keyword evidence="3" id="KW-0732">Signal</keyword>
<feature type="chain" id="PRO_5045980513" evidence="3">
    <location>
        <begin position="24"/>
        <end position="308"/>
    </location>
</feature>
<evidence type="ECO:0000256" key="3">
    <source>
        <dbReference type="SAM" id="SignalP"/>
    </source>
</evidence>
<dbReference type="GeneID" id="108017853"/>
<sequence>MNRLTMMKIIIAVIACLPLRVLGYKPFLLEEDCGIENSFSARIMNGQDAKLGENPWMAYLTTPSGFNCSGTLINHWFVLTAAQCIPDDLEITVHLGEYNVDTKLDCKHQRCQGDAQEYEVDMAFKHKFYEASTHANDIGMLRLDKRVKYLAHIRPICIFVDERLREHVDQLNWFTTTGWGQTTENKRSSVLQKMDISRQPKELCSEIFGKPLTSDQICGGNGNKTLCTGDLGGPQIRKMLYKKHNRYVQVGIASWVSNQCLNATVLTDVLGHGHWIERVVRQFGPVQDMQRPLLLRQNDKFPEFLYPL</sequence>
<evidence type="ECO:0000313" key="5">
    <source>
        <dbReference type="Proteomes" id="UP001652628"/>
    </source>
</evidence>
<evidence type="ECO:0000256" key="1">
    <source>
        <dbReference type="ARBA" id="ARBA00023157"/>
    </source>
</evidence>
<dbReference type="Proteomes" id="UP001652628">
    <property type="component" value="Chromosome 2R"/>
</dbReference>
<name>A0AB39ZPI2_DROSZ</name>
<dbReference type="CDD" id="cd00190">
    <property type="entry name" value="Tryp_SPc"/>
    <property type="match status" value="1"/>
</dbReference>
<dbReference type="PROSITE" id="PS50240">
    <property type="entry name" value="TRYPSIN_DOM"/>
    <property type="match status" value="1"/>
</dbReference>
<dbReference type="InterPro" id="IPR001254">
    <property type="entry name" value="Trypsin_dom"/>
</dbReference>
<dbReference type="GO" id="GO:0004252">
    <property type="term" value="F:serine-type endopeptidase activity"/>
    <property type="evidence" value="ECO:0007669"/>
    <property type="project" value="InterPro"/>
</dbReference>
<dbReference type="GO" id="GO:0051604">
    <property type="term" value="P:protein maturation"/>
    <property type="evidence" value="ECO:0007669"/>
    <property type="project" value="UniProtKB-ARBA"/>
</dbReference>
<proteinExistence type="inferred from homology"/>
<dbReference type="RefSeq" id="XP_016940497.4">
    <property type="nucleotide sequence ID" value="XM_017085008.4"/>
</dbReference>